<dbReference type="AlphaFoldDB" id="E2BAK1"/>
<keyword evidence="1" id="KW-1133">Transmembrane helix</keyword>
<dbReference type="OrthoDB" id="7675048at2759"/>
<evidence type="ECO:0000256" key="2">
    <source>
        <dbReference type="SAM" id="SignalP"/>
    </source>
</evidence>
<evidence type="ECO:0000313" key="4">
    <source>
        <dbReference type="Proteomes" id="UP000008237"/>
    </source>
</evidence>
<sequence>MSVHDTLCALCLITLLLSLNLAEWVDIPQFSDEGKIYRIPSVQQDQFYKFRRSHVDSHGFPDNSRNGSRVFHRPIVKTVHAMAEKITEMKKIHSVPESTMTSYLFPIQITAAYSNMAEENRGPSSTGDVANEDKFYNRTLKQEDGILQYLPVDILKSVHRTLQSQPVSLEGKIHFLRTFEKTLMSEIESRLTTTMAPRRRTRGAHYHEHSYDDHEDHSVGFPSIEGALMAISFLTFAVYLVRLVMLLFRNITNPMTTTTAATLFLGRRKRSTTDFDDDTARILGDLNSFVSNF</sequence>
<dbReference type="EMBL" id="GL446764">
    <property type="protein sequence ID" value="EFN87278.1"/>
    <property type="molecule type" value="Genomic_DNA"/>
</dbReference>
<dbReference type="OMA" id="NGSQTYH"/>
<keyword evidence="1" id="KW-0812">Transmembrane</keyword>
<keyword evidence="1" id="KW-0472">Membrane</keyword>
<organism evidence="4">
    <name type="scientific">Harpegnathos saltator</name>
    <name type="common">Jerdon's jumping ant</name>
    <dbReference type="NCBI Taxonomy" id="610380"/>
    <lineage>
        <taxon>Eukaryota</taxon>
        <taxon>Metazoa</taxon>
        <taxon>Ecdysozoa</taxon>
        <taxon>Arthropoda</taxon>
        <taxon>Hexapoda</taxon>
        <taxon>Insecta</taxon>
        <taxon>Pterygota</taxon>
        <taxon>Neoptera</taxon>
        <taxon>Endopterygota</taxon>
        <taxon>Hymenoptera</taxon>
        <taxon>Apocrita</taxon>
        <taxon>Aculeata</taxon>
        <taxon>Formicoidea</taxon>
        <taxon>Formicidae</taxon>
        <taxon>Ponerinae</taxon>
        <taxon>Ponerini</taxon>
        <taxon>Harpegnathos</taxon>
    </lineage>
</organism>
<gene>
    <name evidence="3" type="ORF">EAI_07763</name>
</gene>
<name>E2BAK1_HARSA</name>
<proteinExistence type="predicted"/>
<dbReference type="InParanoid" id="E2BAK1"/>
<evidence type="ECO:0000256" key="1">
    <source>
        <dbReference type="SAM" id="Phobius"/>
    </source>
</evidence>
<reference evidence="3 4" key="1">
    <citation type="journal article" date="2010" name="Science">
        <title>Genomic comparison of the ants Camponotus floridanus and Harpegnathos saltator.</title>
        <authorList>
            <person name="Bonasio R."/>
            <person name="Zhang G."/>
            <person name="Ye C."/>
            <person name="Mutti N.S."/>
            <person name="Fang X."/>
            <person name="Qin N."/>
            <person name="Donahue G."/>
            <person name="Yang P."/>
            <person name="Li Q."/>
            <person name="Li C."/>
            <person name="Zhang P."/>
            <person name="Huang Z."/>
            <person name="Berger S.L."/>
            <person name="Reinberg D."/>
            <person name="Wang J."/>
            <person name="Liebig J."/>
        </authorList>
    </citation>
    <scope>NUCLEOTIDE SEQUENCE [LARGE SCALE GENOMIC DNA]</scope>
    <source>
        <strain evidence="3 4">R22 G/1</strain>
    </source>
</reference>
<protein>
    <submittedName>
        <fullName evidence="3">Uncharacterized protein</fullName>
    </submittedName>
</protein>
<dbReference type="Proteomes" id="UP000008237">
    <property type="component" value="Unassembled WGS sequence"/>
</dbReference>
<evidence type="ECO:0000313" key="3">
    <source>
        <dbReference type="EMBL" id="EFN87278.1"/>
    </source>
</evidence>
<feature type="chain" id="PRO_5003158089" evidence="2">
    <location>
        <begin position="23"/>
        <end position="293"/>
    </location>
</feature>
<keyword evidence="2" id="KW-0732">Signal</keyword>
<accession>E2BAK1</accession>
<feature type="transmembrane region" description="Helical" evidence="1">
    <location>
        <begin position="227"/>
        <end position="248"/>
    </location>
</feature>
<feature type="signal peptide" evidence="2">
    <location>
        <begin position="1"/>
        <end position="22"/>
    </location>
</feature>
<keyword evidence="4" id="KW-1185">Reference proteome</keyword>